<feature type="compositionally biased region" description="Polar residues" evidence="5">
    <location>
        <begin position="1037"/>
        <end position="1053"/>
    </location>
</feature>
<feature type="compositionally biased region" description="Acidic residues" evidence="5">
    <location>
        <begin position="1099"/>
        <end position="1110"/>
    </location>
</feature>
<evidence type="ECO:0000256" key="1">
    <source>
        <dbReference type="ARBA" id="ARBA00001946"/>
    </source>
</evidence>
<comment type="similarity">
    <text evidence="2">Belongs to the lipin family.</text>
</comment>
<dbReference type="InterPro" id="IPR031703">
    <property type="entry name" value="Lipin_mid"/>
</dbReference>
<feature type="compositionally biased region" description="Basic and acidic residues" evidence="5">
    <location>
        <begin position="218"/>
        <end position="242"/>
    </location>
</feature>
<feature type="compositionally biased region" description="Low complexity" evidence="5">
    <location>
        <begin position="335"/>
        <end position="350"/>
    </location>
</feature>
<reference evidence="8" key="1">
    <citation type="submission" date="2024-04" db="EMBL/GenBank/DDBJ databases">
        <authorList>
            <person name="Shaw F."/>
            <person name="Minotto A."/>
        </authorList>
    </citation>
    <scope>NUCLEOTIDE SEQUENCE [LARGE SCALE GENOMIC DNA]</scope>
</reference>
<evidence type="ECO:0000256" key="4">
    <source>
        <dbReference type="ARBA" id="ARBA00022801"/>
    </source>
</evidence>
<dbReference type="Pfam" id="PF16876">
    <property type="entry name" value="Lipin_mid"/>
    <property type="match status" value="1"/>
</dbReference>
<evidence type="ECO:0000256" key="3">
    <source>
        <dbReference type="ARBA" id="ARBA00012638"/>
    </source>
</evidence>
<dbReference type="Pfam" id="PF04571">
    <property type="entry name" value="Lipin_N"/>
    <property type="match status" value="1"/>
</dbReference>
<feature type="region of interest" description="Disordered" evidence="5">
    <location>
        <begin position="1037"/>
        <end position="1166"/>
    </location>
</feature>
<dbReference type="Gene3D" id="3.40.50.1000">
    <property type="entry name" value="HAD superfamily/HAD-like"/>
    <property type="match status" value="1"/>
</dbReference>
<dbReference type="SUPFAM" id="SSF56784">
    <property type="entry name" value="HAD-like"/>
    <property type="match status" value="1"/>
</dbReference>
<dbReference type="EC" id="3.1.3.4" evidence="3"/>
<feature type="compositionally biased region" description="Low complexity" evidence="5">
    <location>
        <begin position="1069"/>
        <end position="1094"/>
    </location>
</feature>
<name>A0ABP1D0F1_9APHY</name>
<dbReference type="PANTHER" id="PTHR12181">
    <property type="entry name" value="LIPIN"/>
    <property type="match status" value="1"/>
</dbReference>
<feature type="domain" description="LNS2/PITP" evidence="6">
    <location>
        <begin position="793"/>
        <end position="950"/>
    </location>
</feature>
<dbReference type="InterPro" id="IPR007651">
    <property type="entry name" value="Lipin_N"/>
</dbReference>
<keyword evidence="4" id="KW-0378">Hydrolase</keyword>
<feature type="compositionally biased region" description="Polar residues" evidence="5">
    <location>
        <begin position="168"/>
        <end position="185"/>
    </location>
</feature>
<organism evidence="7 8">
    <name type="scientific">Somion occarium</name>
    <dbReference type="NCBI Taxonomy" id="3059160"/>
    <lineage>
        <taxon>Eukaryota</taxon>
        <taxon>Fungi</taxon>
        <taxon>Dikarya</taxon>
        <taxon>Basidiomycota</taxon>
        <taxon>Agaricomycotina</taxon>
        <taxon>Agaricomycetes</taxon>
        <taxon>Polyporales</taxon>
        <taxon>Cerrenaceae</taxon>
        <taxon>Somion</taxon>
    </lineage>
</organism>
<gene>
    <name evidence="7" type="ORF">GFSPODELE1_LOCUS3152</name>
</gene>
<feature type="compositionally biased region" description="Low complexity" evidence="5">
    <location>
        <begin position="379"/>
        <end position="402"/>
    </location>
</feature>
<feature type="region of interest" description="Disordered" evidence="5">
    <location>
        <begin position="675"/>
        <end position="739"/>
    </location>
</feature>
<feature type="compositionally biased region" description="Acidic residues" evidence="5">
    <location>
        <begin position="1149"/>
        <end position="1166"/>
    </location>
</feature>
<accession>A0ABP1D0F1</accession>
<proteinExistence type="inferred from homology"/>
<keyword evidence="8" id="KW-1185">Reference proteome</keyword>
<feature type="compositionally biased region" description="Basic and acidic residues" evidence="5">
    <location>
        <begin position="295"/>
        <end position="316"/>
    </location>
</feature>
<dbReference type="PANTHER" id="PTHR12181:SF12">
    <property type="entry name" value="PHOSPHATIDATE PHOSPHATASE"/>
    <property type="match status" value="1"/>
</dbReference>
<feature type="compositionally biased region" description="Polar residues" evidence="5">
    <location>
        <begin position="710"/>
        <end position="720"/>
    </location>
</feature>
<feature type="compositionally biased region" description="Low complexity" evidence="5">
    <location>
        <begin position="680"/>
        <end position="690"/>
    </location>
</feature>
<feature type="compositionally biased region" description="Polar residues" evidence="5">
    <location>
        <begin position="1122"/>
        <end position="1135"/>
    </location>
</feature>
<feature type="region of interest" description="Disordered" evidence="5">
    <location>
        <begin position="436"/>
        <end position="470"/>
    </location>
</feature>
<feature type="region of interest" description="Disordered" evidence="5">
    <location>
        <begin position="218"/>
        <end position="402"/>
    </location>
</feature>
<evidence type="ECO:0000313" key="7">
    <source>
        <dbReference type="EMBL" id="CAL1700448.1"/>
    </source>
</evidence>
<evidence type="ECO:0000259" key="6">
    <source>
        <dbReference type="SMART" id="SM00775"/>
    </source>
</evidence>
<dbReference type="SMART" id="SM00775">
    <property type="entry name" value="LNS2"/>
    <property type="match status" value="1"/>
</dbReference>
<dbReference type="InterPro" id="IPR026058">
    <property type="entry name" value="LIPIN"/>
</dbReference>
<feature type="compositionally biased region" description="Basic and acidic residues" evidence="5">
    <location>
        <begin position="641"/>
        <end position="655"/>
    </location>
</feature>
<dbReference type="EMBL" id="OZ037945">
    <property type="protein sequence ID" value="CAL1700448.1"/>
    <property type="molecule type" value="Genomic_DNA"/>
</dbReference>
<feature type="region of interest" description="Disordered" evidence="5">
    <location>
        <begin position="124"/>
        <end position="198"/>
    </location>
</feature>
<dbReference type="Pfam" id="PF08235">
    <property type="entry name" value="LNS2"/>
    <property type="match status" value="1"/>
</dbReference>
<evidence type="ECO:0000256" key="2">
    <source>
        <dbReference type="ARBA" id="ARBA00005476"/>
    </source>
</evidence>
<sequence>MNYLRGAVSAISAPYQYYRDLNPSTLTGAIDVIVIRRPKVSGETEDIQDLSNPPEGETELVCSPFHVRFGKWQVLRPADKKVDVFVNGNPVPFPMKIGDAGEAFFVFETDEDVPDSLVTSPVLAATEPEESNEQPVAGRFGTKEEGPSTPPQGQPESSQEPEFLDLNASPNADVTKQASGVSQTKPKPEDQDANGPSLLSHVADASQTSVAATHELKKTGKDDLEDHTSQETANKAEKEERGYLTNGMAAVRNVSPLPYLGHGSDEGDKALPDGGRNKVEPPDVRYTDDMVFDMEGYHSHARGRSDRTVRSSDRPSRSNSMDSNRTHTPERTPGPSRSPTPDFSPSSSSSYLGGPVMFPPFRANSEPPPDMEQMTLTLPSRSPPSSSNLRQSGTSDSTASTSTLKVAVSAVTEEYSWEWGNFPQKTPVRASFGAPLPSAKGKGKARMLPSQAEEDELEEWSRRTRTNSRSRLSQMVVNGDAMQEDDSSYGSGGLLTVDRRDPTRFRVFIEGRAIEFELGIVPPDDSTSAHRGGAYLTGEDEVEDARRFDAGTIDFQRFLDDESVVTDENLVLRWTGDKYITRKDGSPLMDALKVWREGTLRSKTAQVSSRPVSPRRSDDTELTEPLPLDRRSDDSSAATRDTPKDSQRPSLDSRKPSSSSWVRWWSRSRLEIESSRPDLRPISSSPPSIRAGGASRPDNILMPVNRVLSAESSPLPSTPESIPEPQDVTPLKEAEAPPASPRKWFAKTLRLTSDQLKSLDLKSGANTVTFSLSATGVAACTAKLFVWDYTDQIVVSDIDGTITKSDALGHVFTMIGRDWTHSGVAKLYTDICRNGYKIMYLTSRAIGQADSTRDYLKGIKQNDYQLPEGPVIMSPDRLMASLHREVIMRKPEVFKMACLRDIQRLFGPYTKHPFYAGFGNRITDALSYRSVNIPSSRIFTIDSTGEVKMELLELAGYKSSYIHMTDLVDQMFPPINRKWQSDYTDFNYWKAPVQDFPLPDFSPPSPALSARSDTSTQSALTRLRNFSLVGSRQSNNMKQFSVSSEHVSRQNTGDSRRDAHLRQMSSLERLSSTLVSLTQSSSSTAASPRSTTPTYVDSGSDEEEEYDDELEKGRHRRRRTRSISSMPGSLPGSTGSDDEMQFEVNGEGSGDEEYPFEGAEPPEDTFDEDLFAAGEMKDVPFL</sequence>
<comment type="cofactor">
    <cofactor evidence="1">
        <name>Mg(2+)</name>
        <dbReference type="ChEBI" id="CHEBI:18420"/>
    </cofactor>
</comment>
<protein>
    <recommendedName>
        <fullName evidence="3">phosphatidate phosphatase</fullName>
        <ecNumber evidence="3">3.1.3.4</ecNumber>
    </recommendedName>
</protein>
<dbReference type="InterPro" id="IPR013209">
    <property type="entry name" value="LNS2"/>
</dbReference>
<dbReference type="Proteomes" id="UP001497453">
    <property type="component" value="Chromosome 2"/>
</dbReference>
<dbReference type="InterPro" id="IPR023214">
    <property type="entry name" value="HAD_sf"/>
</dbReference>
<evidence type="ECO:0000256" key="5">
    <source>
        <dbReference type="SAM" id="MobiDB-lite"/>
    </source>
</evidence>
<evidence type="ECO:0000313" key="8">
    <source>
        <dbReference type="Proteomes" id="UP001497453"/>
    </source>
</evidence>
<dbReference type="InterPro" id="IPR031315">
    <property type="entry name" value="LNS2/PITP"/>
</dbReference>
<feature type="compositionally biased region" description="Basic and acidic residues" evidence="5">
    <location>
        <begin position="263"/>
        <end position="288"/>
    </location>
</feature>
<feature type="region of interest" description="Disordered" evidence="5">
    <location>
        <begin position="603"/>
        <end position="658"/>
    </location>
</feature>
<dbReference type="InterPro" id="IPR036412">
    <property type="entry name" value="HAD-like_sf"/>
</dbReference>